<evidence type="ECO:0000259" key="10">
    <source>
        <dbReference type="Pfam" id="PF01467"/>
    </source>
</evidence>
<dbReference type="GO" id="GO:0015937">
    <property type="term" value="P:coenzyme A biosynthetic process"/>
    <property type="evidence" value="ECO:0007669"/>
    <property type="project" value="UniProtKB-UniRule"/>
</dbReference>
<dbReference type="InterPro" id="IPR004821">
    <property type="entry name" value="Cyt_trans-like"/>
</dbReference>
<evidence type="ECO:0000256" key="5">
    <source>
        <dbReference type="ARBA" id="ARBA00022840"/>
    </source>
</evidence>
<dbReference type="Pfam" id="PF01467">
    <property type="entry name" value="CTP_transf_like"/>
    <property type="match status" value="1"/>
</dbReference>
<dbReference type="NCBIfam" id="TIGR00125">
    <property type="entry name" value="cyt_tran_rel"/>
    <property type="match status" value="1"/>
</dbReference>
<feature type="binding site" evidence="9">
    <location>
        <position position="35"/>
    </location>
    <ligand>
        <name>ATP</name>
        <dbReference type="ChEBI" id="CHEBI:30616"/>
    </ligand>
</feature>
<keyword evidence="6 9" id="KW-0460">Magnesium</keyword>
<dbReference type="PANTHER" id="PTHR21342">
    <property type="entry name" value="PHOSPHOPANTETHEINE ADENYLYLTRANSFERASE"/>
    <property type="match status" value="1"/>
</dbReference>
<sequence length="176" mass="19343">MIPASASLATPIVFAMPQPVIAVFPGTFDPITLGHQDLIRRSSRMFGTVIVAVAVAHHKKTMFSLEERLEMVREVFQPLDNVQVESFTGLVRDFAVAHGARAMVRGVRSVTDFDYEAQLAGMNKALAPEVETLFLTPDSRFQFISSTLVREIATLKGDVAQFVAPVVHTRLMAKVS</sequence>
<dbReference type="UniPathway" id="UPA00241">
    <property type="reaction ID" value="UER00355"/>
</dbReference>
<dbReference type="NCBIfam" id="TIGR01510">
    <property type="entry name" value="coaD_prev_kdtB"/>
    <property type="match status" value="1"/>
</dbReference>
<organism evidence="11">
    <name type="scientific">Curvibacter symbiont subsp. Hydra magnipapillata</name>
    <dbReference type="NCBI Taxonomy" id="667019"/>
    <lineage>
        <taxon>Bacteria</taxon>
        <taxon>Pseudomonadati</taxon>
        <taxon>Pseudomonadota</taxon>
        <taxon>Betaproteobacteria</taxon>
        <taxon>Burkholderiales</taxon>
        <taxon>Comamonadaceae</taxon>
        <taxon>Curvibacter</taxon>
    </lineage>
</organism>
<dbReference type="Gene3D" id="3.40.50.620">
    <property type="entry name" value="HUPs"/>
    <property type="match status" value="1"/>
</dbReference>
<keyword evidence="2 9" id="KW-0808">Transferase</keyword>
<dbReference type="PANTHER" id="PTHR21342:SF1">
    <property type="entry name" value="PHOSPHOPANTETHEINE ADENYLYLTRANSFERASE"/>
    <property type="match status" value="1"/>
</dbReference>
<comment type="function">
    <text evidence="9">Reversibly transfers an adenylyl group from ATP to 4'-phosphopantetheine, yielding dephospho-CoA (dPCoA) and pyrophosphate.</text>
</comment>
<name>C9Y788_CURXX</name>
<dbReference type="PRINTS" id="PR01020">
    <property type="entry name" value="LPSBIOSNTHSS"/>
</dbReference>
<keyword evidence="3 9" id="KW-0548">Nucleotidyltransferase</keyword>
<keyword evidence="4 9" id="KW-0547">Nucleotide-binding</keyword>
<comment type="subunit">
    <text evidence="9">Homohexamer.</text>
</comment>
<feature type="binding site" evidence="9">
    <location>
        <begin position="27"/>
        <end position="28"/>
    </location>
    <ligand>
        <name>ATP</name>
        <dbReference type="ChEBI" id="CHEBI:30616"/>
    </ligand>
</feature>
<dbReference type="GO" id="GO:0005737">
    <property type="term" value="C:cytoplasm"/>
    <property type="evidence" value="ECO:0007669"/>
    <property type="project" value="UniProtKB-SubCell"/>
</dbReference>
<feature type="binding site" evidence="9">
    <location>
        <position position="59"/>
    </location>
    <ligand>
        <name>substrate</name>
    </ligand>
</feature>
<comment type="subcellular location">
    <subcellularLocation>
        <location evidence="9">Cytoplasm</location>
    </subcellularLocation>
</comment>
<dbReference type="InterPro" id="IPR001980">
    <property type="entry name" value="PPAT"/>
</dbReference>
<feature type="binding site" evidence="9">
    <location>
        <position position="105"/>
    </location>
    <ligand>
        <name>substrate</name>
    </ligand>
</feature>
<comment type="cofactor">
    <cofactor evidence="9">
        <name>Mg(2+)</name>
        <dbReference type="ChEBI" id="CHEBI:18420"/>
    </cofactor>
</comment>
<feature type="binding site" evidence="9">
    <location>
        <position position="116"/>
    </location>
    <ligand>
        <name>ATP</name>
        <dbReference type="ChEBI" id="CHEBI:30616"/>
    </ligand>
</feature>
<evidence type="ECO:0000256" key="2">
    <source>
        <dbReference type="ARBA" id="ARBA00022679"/>
    </source>
</evidence>
<dbReference type="InterPro" id="IPR014729">
    <property type="entry name" value="Rossmann-like_a/b/a_fold"/>
</dbReference>
<evidence type="ECO:0000256" key="8">
    <source>
        <dbReference type="ARBA" id="ARBA00029346"/>
    </source>
</evidence>
<evidence type="ECO:0000256" key="7">
    <source>
        <dbReference type="ARBA" id="ARBA00022993"/>
    </source>
</evidence>
<keyword evidence="1 9" id="KW-0963">Cytoplasm</keyword>
<protein>
    <recommendedName>
        <fullName evidence="9">Phosphopantetheine adenylyltransferase</fullName>
        <ecNumber evidence="9">2.7.7.3</ecNumber>
    </recommendedName>
    <alternativeName>
        <fullName evidence="9">Dephospho-CoA pyrophosphorylase</fullName>
    </alternativeName>
    <alternativeName>
        <fullName evidence="9">Pantetheine-phosphate adenylyltransferase</fullName>
        <shortName evidence="9">PPAT</shortName>
    </alternativeName>
</protein>
<dbReference type="GO" id="GO:0005524">
    <property type="term" value="F:ATP binding"/>
    <property type="evidence" value="ECO:0007669"/>
    <property type="project" value="UniProtKB-KW"/>
</dbReference>
<evidence type="ECO:0000256" key="1">
    <source>
        <dbReference type="ARBA" id="ARBA00022490"/>
    </source>
</evidence>
<dbReference type="AlphaFoldDB" id="C9Y788"/>
<evidence type="ECO:0000256" key="4">
    <source>
        <dbReference type="ARBA" id="ARBA00022741"/>
    </source>
</evidence>
<dbReference type="CDD" id="cd02163">
    <property type="entry name" value="PPAT"/>
    <property type="match status" value="1"/>
</dbReference>
<feature type="domain" description="Cytidyltransferase-like" evidence="10">
    <location>
        <begin position="23"/>
        <end position="151"/>
    </location>
</feature>
<feature type="site" description="Transition state stabilizer" evidence="9">
    <location>
        <position position="35"/>
    </location>
</feature>
<dbReference type="EC" id="2.7.7.3" evidence="9"/>
<feature type="binding site" evidence="9">
    <location>
        <begin position="141"/>
        <end position="147"/>
    </location>
    <ligand>
        <name>ATP</name>
        <dbReference type="ChEBI" id="CHEBI:30616"/>
    </ligand>
</feature>
<reference evidence="11" key="1">
    <citation type="journal article" date="2010" name="Nature">
        <title>The Dynamic genome of Hydra.</title>
        <authorList>
            <person name="Chapman J.A."/>
            <person name="Kirkness E.F."/>
            <person name="Simakov O."/>
            <person name="Hampson S.E."/>
            <person name="Mitros T."/>
            <person name="Weinmaier T."/>
            <person name="Rattei T."/>
            <person name="Balasubramanian P.G."/>
            <person name="Borman J."/>
            <person name="Busam D."/>
            <person name="Disbennett K."/>
            <person name="Pfannkoch C."/>
            <person name="Sumin N."/>
            <person name="Sutton G."/>
            <person name="Viswanathan L."/>
            <person name="Walenz B."/>
            <person name="Goodstein D.M."/>
            <person name="Hellsten U."/>
            <person name="Kawashima T."/>
            <person name="Prochnik S.E."/>
            <person name="Putnam N.H."/>
            <person name="Shu S."/>
            <person name="Blumberg B."/>
            <person name="Dana C.E."/>
            <person name="Gee L."/>
            <person name="Kibler D.F."/>
            <person name="Law L."/>
            <person name="Lindgens D."/>
            <person name="Martinez D.E."/>
            <person name="Peng J."/>
            <person name="Wigge P.A."/>
            <person name="Bertulat B."/>
            <person name="Guder C."/>
            <person name="Nakamura Y."/>
            <person name="Ozbek S."/>
            <person name="Watanabe H."/>
            <person name="Khalturin K."/>
            <person name="Hemmrich G."/>
            <person name="Franke A."/>
            <person name="Augustin R."/>
            <person name="Fraune S."/>
            <person name="Hayakawa E."/>
            <person name="Hayakawa S."/>
            <person name="Hirose M."/>
            <person name="Hwang J."/>
            <person name="Ikeo K."/>
            <person name="Nishimiya-Fujisawa C."/>
            <person name="Ogura A."/>
            <person name="Takahashi T."/>
            <person name="Steinmetz P.R."/>
            <person name="Zhang X."/>
            <person name="Aufschnaiter R."/>
            <person name="Eder M.K."/>
            <person name="Gorny A.K."/>
            <person name="Salvenmoser W."/>
            <person name="Heimberg A.M."/>
            <person name="Wheeler B.M."/>
            <person name="Peterson K.J."/>
            <person name="Boettger A."/>
            <person name="Tischler P."/>
            <person name="Wolf A."/>
            <person name="Gojobori T."/>
            <person name="Remington K.A."/>
            <person name="Strausberg R.L."/>
            <person name="Venter J."/>
            <person name="Technau U."/>
            <person name="Hobmayer B."/>
            <person name="Bosch T.C."/>
            <person name="Holstein T.W."/>
            <person name="Fujisawa T."/>
            <person name="Bode H.R."/>
            <person name="David C.N."/>
            <person name="Rokhsar D.S."/>
            <person name="Steele R.E."/>
        </authorList>
    </citation>
    <scope>NUCLEOTIDE SEQUENCE</scope>
</reference>
<dbReference type="EMBL" id="FN543103">
    <property type="protein sequence ID" value="CBA26863.1"/>
    <property type="molecule type" value="Genomic_DNA"/>
</dbReference>
<comment type="pathway">
    <text evidence="9">Cofactor biosynthesis; coenzyme A biosynthesis; CoA from (R)-pantothenate: step 4/5.</text>
</comment>
<comment type="catalytic activity">
    <reaction evidence="8 9">
        <text>(R)-4'-phosphopantetheine + ATP + H(+) = 3'-dephospho-CoA + diphosphate</text>
        <dbReference type="Rhea" id="RHEA:19801"/>
        <dbReference type="ChEBI" id="CHEBI:15378"/>
        <dbReference type="ChEBI" id="CHEBI:30616"/>
        <dbReference type="ChEBI" id="CHEBI:33019"/>
        <dbReference type="ChEBI" id="CHEBI:57328"/>
        <dbReference type="ChEBI" id="CHEBI:61723"/>
        <dbReference type="EC" id="2.7.7.3"/>
    </reaction>
</comment>
<gene>
    <name evidence="9 11" type="primary">coaD</name>
    <name evidence="11" type="ORF">Csp_G38760</name>
</gene>
<keyword evidence="7 9" id="KW-0173">Coenzyme A biosynthesis</keyword>
<evidence type="ECO:0000256" key="3">
    <source>
        <dbReference type="ARBA" id="ARBA00022695"/>
    </source>
</evidence>
<dbReference type="GO" id="GO:0004595">
    <property type="term" value="F:pantetheine-phosphate adenylyltransferase activity"/>
    <property type="evidence" value="ECO:0007669"/>
    <property type="project" value="UniProtKB-UniRule"/>
</dbReference>
<dbReference type="HAMAP" id="MF_00151">
    <property type="entry name" value="PPAT_bact"/>
    <property type="match status" value="1"/>
</dbReference>
<evidence type="ECO:0000313" key="11">
    <source>
        <dbReference type="EMBL" id="CBA26863.1"/>
    </source>
</evidence>
<comment type="similarity">
    <text evidence="9">Belongs to the bacterial CoaD family.</text>
</comment>
<feature type="binding site" evidence="9">
    <location>
        <position position="91"/>
    </location>
    <ligand>
        <name>substrate</name>
    </ligand>
</feature>
<proteinExistence type="inferred from homology"/>
<evidence type="ECO:0000256" key="6">
    <source>
        <dbReference type="ARBA" id="ARBA00022842"/>
    </source>
</evidence>
<feature type="binding site" evidence="9">
    <location>
        <position position="27"/>
    </location>
    <ligand>
        <name>substrate</name>
    </ligand>
</feature>
<feature type="binding site" evidence="9">
    <location>
        <begin position="106"/>
        <end position="108"/>
    </location>
    <ligand>
        <name>ATP</name>
        <dbReference type="ChEBI" id="CHEBI:30616"/>
    </ligand>
</feature>
<accession>C9Y788</accession>
<keyword evidence="5 9" id="KW-0067">ATP-binding</keyword>
<evidence type="ECO:0000256" key="9">
    <source>
        <dbReference type="HAMAP-Rule" id="MF_00151"/>
    </source>
</evidence>
<dbReference type="SUPFAM" id="SSF52374">
    <property type="entry name" value="Nucleotidylyl transferase"/>
    <property type="match status" value="1"/>
</dbReference>